<evidence type="ECO:0000313" key="4">
    <source>
        <dbReference type="Proteomes" id="UP000325743"/>
    </source>
</evidence>
<dbReference type="InterPro" id="IPR051044">
    <property type="entry name" value="MAG_DAG_Lipase"/>
</dbReference>
<feature type="region of interest" description="Disordered" evidence="1">
    <location>
        <begin position="1"/>
        <end position="36"/>
    </location>
</feature>
<dbReference type="GO" id="GO:0016787">
    <property type="term" value="F:hydrolase activity"/>
    <property type="evidence" value="ECO:0007669"/>
    <property type="project" value="UniProtKB-KW"/>
</dbReference>
<dbReference type="InterPro" id="IPR022742">
    <property type="entry name" value="Hydrolase_4"/>
</dbReference>
<name>A0A5P3VS44_9BURK</name>
<evidence type="ECO:0000259" key="2">
    <source>
        <dbReference type="Pfam" id="PF12146"/>
    </source>
</evidence>
<dbReference type="SUPFAM" id="SSF53474">
    <property type="entry name" value="alpha/beta-Hydrolases"/>
    <property type="match status" value="1"/>
</dbReference>
<feature type="domain" description="Serine aminopeptidase S33" evidence="2">
    <location>
        <begin position="59"/>
        <end position="290"/>
    </location>
</feature>
<dbReference type="EMBL" id="CP032519">
    <property type="protein sequence ID" value="QEZ48262.1"/>
    <property type="molecule type" value="Genomic_DNA"/>
</dbReference>
<dbReference type="InterPro" id="IPR000073">
    <property type="entry name" value="AB_hydrolase_1"/>
</dbReference>
<evidence type="ECO:0000256" key="1">
    <source>
        <dbReference type="SAM" id="MobiDB-lite"/>
    </source>
</evidence>
<accession>A0A5P3VS44</accession>
<dbReference type="PANTHER" id="PTHR11614">
    <property type="entry name" value="PHOSPHOLIPASE-RELATED"/>
    <property type="match status" value="1"/>
</dbReference>
<protein>
    <submittedName>
        <fullName evidence="3">Alpha/beta hydrolase</fullName>
    </submittedName>
</protein>
<sequence>MAQPMTDDPASAGAAEAAGTATAPGPAIAHAPVPSRQRMRDGTELLLRTWLPDPGRFAEPLGSVLLVHGLAEHAGRYQHVADLLCGSGLRVRAFDLRGHGASGGARMVADHPDIYLEDLAEIYDAALHGWNELPILLGHSMGGLIAARFATARVRPVRALVLSSPALALRLAQPMLALHRVLLTLAPRLRVPNPIDARHLSHDPAVVAAYRADPLVQTTITASVLESFIRGMAQAQADAARLEAPMLMLVGGADRVVDPAGSRSFFDNAPADLRDEVWYPHGYHEIFNEAQPLRGEVFAALSDWLQRHLQPSATARPPPA</sequence>
<dbReference type="RefSeq" id="WP_151072735.1">
    <property type="nucleotide sequence ID" value="NZ_CP032519.1"/>
</dbReference>
<dbReference type="Pfam" id="PF12146">
    <property type="entry name" value="Hydrolase_4"/>
    <property type="match status" value="1"/>
</dbReference>
<dbReference type="PRINTS" id="PR00111">
    <property type="entry name" value="ABHYDROLASE"/>
</dbReference>
<dbReference type="Gene3D" id="3.40.50.1820">
    <property type="entry name" value="alpha/beta hydrolase"/>
    <property type="match status" value="1"/>
</dbReference>
<evidence type="ECO:0000313" key="3">
    <source>
        <dbReference type="EMBL" id="QEZ48262.1"/>
    </source>
</evidence>
<feature type="compositionally biased region" description="Low complexity" evidence="1">
    <location>
        <begin position="9"/>
        <end position="32"/>
    </location>
</feature>
<dbReference type="Proteomes" id="UP000325743">
    <property type="component" value="Chromosome 2"/>
</dbReference>
<proteinExistence type="predicted"/>
<reference evidence="3 4" key="1">
    <citation type="submission" date="2018-09" db="EMBL/GenBank/DDBJ databases">
        <title>Complete genome sequence of Cupriavidus oxalaticus T2, a bacterium capable of phenol tolerance and degradation.</title>
        <authorList>
            <person name="Yan J."/>
        </authorList>
    </citation>
    <scope>NUCLEOTIDE SEQUENCE [LARGE SCALE GENOMIC DNA]</scope>
    <source>
        <strain evidence="3 4">T2</strain>
    </source>
</reference>
<gene>
    <name evidence="3" type="ORF">D2917_29880</name>
</gene>
<dbReference type="InterPro" id="IPR029058">
    <property type="entry name" value="AB_hydrolase_fold"/>
</dbReference>
<organism evidence="3 4">
    <name type="scientific">Cupriavidus oxalaticus</name>
    <dbReference type="NCBI Taxonomy" id="96344"/>
    <lineage>
        <taxon>Bacteria</taxon>
        <taxon>Pseudomonadati</taxon>
        <taxon>Pseudomonadota</taxon>
        <taxon>Betaproteobacteria</taxon>
        <taxon>Burkholderiales</taxon>
        <taxon>Burkholderiaceae</taxon>
        <taxon>Cupriavidus</taxon>
    </lineage>
</organism>
<keyword evidence="3" id="KW-0378">Hydrolase</keyword>
<dbReference type="AlphaFoldDB" id="A0A5P3VS44"/>